<dbReference type="OrthoDB" id="9802385at2"/>
<gene>
    <name evidence="1" type="ORF">EUA94_18115</name>
</gene>
<accession>A0A4Q2SNA6</accession>
<dbReference type="Proteomes" id="UP000291101">
    <property type="component" value="Unassembled WGS sequence"/>
</dbReference>
<dbReference type="EMBL" id="SDWV01000022">
    <property type="protein sequence ID" value="RYC05664.1"/>
    <property type="molecule type" value="Genomic_DNA"/>
</dbReference>
<dbReference type="SUPFAM" id="SSF109604">
    <property type="entry name" value="HD-domain/PDEase-like"/>
    <property type="match status" value="1"/>
</dbReference>
<dbReference type="Gene3D" id="1.10.3210.10">
    <property type="entry name" value="Hypothetical protein af1432"/>
    <property type="match status" value="1"/>
</dbReference>
<name>A0A4Q2SNA6_9ACTN</name>
<dbReference type="AlphaFoldDB" id="A0A4Q2SNA6"/>
<evidence type="ECO:0000313" key="2">
    <source>
        <dbReference type="Proteomes" id="UP000291101"/>
    </source>
</evidence>
<sequence>MLEQARTVAAEAHATQLDKLGRNYVDAHLHPIADAAAVFGTEAEAVGWLHDIIEDTGTTARDLREQGFSDHVVAAVESVTKGPPDEPYDALISRACAHPLGRLVKLVDNAWNVTCNPDLAQHDPAKARELMADKYVPARARLLEASGFTDDSPDVLQMQAILDHHLARLHADG</sequence>
<comment type="caution">
    <text evidence="1">The sequence shown here is derived from an EMBL/GenBank/DDBJ whole genome shotgun (WGS) entry which is preliminary data.</text>
</comment>
<keyword evidence="2" id="KW-1185">Reference proteome</keyword>
<reference evidence="1 2" key="1">
    <citation type="submission" date="2019-01" db="EMBL/GenBank/DDBJ databases">
        <title>Novel species of Nocardioides.</title>
        <authorList>
            <person name="Liu Q."/>
            <person name="X Y.-H."/>
        </authorList>
    </citation>
    <scope>NUCLEOTIDE SEQUENCE [LARGE SCALE GENOMIC DNA]</scope>
    <source>
        <strain evidence="1 2">HLT2-9</strain>
    </source>
</reference>
<dbReference type="GO" id="GO:0016787">
    <property type="term" value="F:hydrolase activity"/>
    <property type="evidence" value="ECO:0007669"/>
    <property type="project" value="UniProtKB-KW"/>
</dbReference>
<proteinExistence type="predicted"/>
<dbReference type="RefSeq" id="WP_129428299.1">
    <property type="nucleotide sequence ID" value="NZ_SDWV01000022.1"/>
</dbReference>
<keyword evidence="1" id="KW-0378">Hydrolase</keyword>
<organism evidence="1 2">
    <name type="scientific">Nocardioides zhouii</name>
    <dbReference type="NCBI Taxonomy" id="1168729"/>
    <lineage>
        <taxon>Bacteria</taxon>
        <taxon>Bacillati</taxon>
        <taxon>Actinomycetota</taxon>
        <taxon>Actinomycetes</taxon>
        <taxon>Propionibacteriales</taxon>
        <taxon>Nocardioidaceae</taxon>
        <taxon>Nocardioides</taxon>
    </lineage>
</organism>
<protein>
    <submittedName>
        <fullName evidence="1">Phosphohydrolase</fullName>
    </submittedName>
</protein>
<evidence type="ECO:0000313" key="1">
    <source>
        <dbReference type="EMBL" id="RYC05664.1"/>
    </source>
</evidence>